<evidence type="ECO:0000256" key="1">
    <source>
        <dbReference type="SAM" id="MobiDB-lite"/>
    </source>
</evidence>
<gene>
    <name evidence="3" type="ORF">ICL07_20680</name>
</gene>
<accession>A0ABR7TT32</accession>
<feature type="transmembrane region" description="Helical" evidence="2">
    <location>
        <begin position="67"/>
        <end position="85"/>
    </location>
</feature>
<evidence type="ECO:0000313" key="3">
    <source>
        <dbReference type="EMBL" id="MBC9932815.1"/>
    </source>
</evidence>
<keyword evidence="4" id="KW-1185">Reference proteome</keyword>
<evidence type="ECO:0000256" key="2">
    <source>
        <dbReference type="SAM" id="Phobius"/>
    </source>
</evidence>
<dbReference type="RefSeq" id="WP_188089946.1">
    <property type="nucleotide sequence ID" value="NZ_JACVFC010000003.1"/>
</dbReference>
<comment type="caution">
    <text evidence="3">The sequence shown here is derived from an EMBL/GenBank/DDBJ whole genome shotgun (WGS) entry which is preliminary data.</text>
</comment>
<proteinExistence type="predicted"/>
<evidence type="ECO:0000313" key="4">
    <source>
        <dbReference type="Proteomes" id="UP000659124"/>
    </source>
</evidence>
<organism evidence="3 4">
    <name type="scientific">Chitinophaga qingshengii</name>
    <dbReference type="NCBI Taxonomy" id="1569794"/>
    <lineage>
        <taxon>Bacteria</taxon>
        <taxon>Pseudomonadati</taxon>
        <taxon>Bacteroidota</taxon>
        <taxon>Chitinophagia</taxon>
        <taxon>Chitinophagales</taxon>
        <taxon>Chitinophagaceae</taxon>
        <taxon>Chitinophaga</taxon>
    </lineage>
</organism>
<sequence>MNTPTPYEKLMAAKLDQVPVPDMADSIWARIELQLDAVVDNPDEHTPEAKKEHTPAKKSMIKHIGKGWYGIAGVAVAATTMWWYTSRPTTVPEKTPPVKNIPATQAPVDSGTIKPPLEKKEVPVLPKNDTAHLLVPPPPVTDSPAAPVLLPPTADSLFVPHYRYAPPVKDTVHPVKKPRGVPGITEDDYRISVQKDSAVKNN</sequence>
<keyword evidence="2" id="KW-1133">Transmembrane helix</keyword>
<dbReference type="Proteomes" id="UP000659124">
    <property type="component" value="Unassembled WGS sequence"/>
</dbReference>
<feature type="region of interest" description="Disordered" evidence="1">
    <location>
        <begin position="91"/>
        <end position="116"/>
    </location>
</feature>
<keyword evidence="2" id="KW-0472">Membrane</keyword>
<keyword evidence="2" id="KW-0812">Transmembrane</keyword>
<protein>
    <submittedName>
        <fullName evidence="3">Uncharacterized protein</fullName>
    </submittedName>
</protein>
<name>A0ABR7TT32_9BACT</name>
<reference evidence="3 4" key="1">
    <citation type="submission" date="2020-09" db="EMBL/GenBank/DDBJ databases">
        <title>Genome sequences of type strains of Chitinophaga qingshengii and Chitinophaga varians.</title>
        <authorList>
            <person name="Kittiwongwattana C."/>
        </authorList>
    </citation>
    <scope>NUCLEOTIDE SEQUENCE [LARGE SCALE GENOMIC DNA]</scope>
    <source>
        <strain evidence="3 4">JCM 30026</strain>
    </source>
</reference>
<dbReference type="EMBL" id="JACVFC010000003">
    <property type="protein sequence ID" value="MBC9932815.1"/>
    <property type="molecule type" value="Genomic_DNA"/>
</dbReference>